<evidence type="ECO:0000256" key="1">
    <source>
        <dbReference type="SAM" id="SignalP"/>
    </source>
</evidence>
<name>A0A267DPL4_9PLAT</name>
<feature type="chain" id="PRO_5012108272" description="UPAR/Ly6 domain-containing protein" evidence="1">
    <location>
        <begin position="22"/>
        <end position="156"/>
    </location>
</feature>
<gene>
    <name evidence="2" type="ORF">BOX15_Mlig021166g1</name>
</gene>
<proteinExistence type="predicted"/>
<reference evidence="2 3" key="1">
    <citation type="submission" date="2017-06" db="EMBL/GenBank/DDBJ databases">
        <title>A platform for efficient transgenesis in Macrostomum lignano, a flatworm model organism for stem cell research.</title>
        <authorList>
            <person name="Berezikov E."/>
        </authorList>
    </citation>
    <scope>NUCLEOTIDE SEQUENCE [LARGE SCALE GENOMIC DNA]</scope>
    <source>
        <strain evidence="2">DV1</strain>
        <tissue evidence="2">Whole organism</tissue>
    </source>
</reference>
<dbReference type="EMBL" id="NIVC01003620">
    <property type="protein sequence ID" value="PAA50499.1"/>
    <property type="molecule type" value="Genomic_DNA"/>
</dbReference>
<evidence type="ECO:0008006" key="4">
    <source>
        <dbReference type="Google" id="ProtNLM"/>
    </source>
</evidence>
<organism evidence="2 3">
    <name type="scientific">Macrostomum lignano</name>
    <dbReference type="NCBI Taxonomy" id="282301"/>
    <lineage>
        <taxon>Eukaryota</taxon>
        <taxon>Metazoa</taxon>
        <taxon>Spiralia</taxon>
        <taxon>Lophotrochozoa</taxon>
        <taxon>Platyhelminthes</taxon>
        <taxon>Rhabditophora</taxon>
        <taxon>Macrostomorpha</taxon>
        <taxon>Macrostomida</taxon>
        <taxon>Macrostomidae</taxon>
        <taxon>Macrostomum</taxon>
    </lineage>
</organism>
<dbReference type="Proteomes" id="UP000215902">
    <property type="component" value="Unassembled WGS sequence"/>
</dbReference>
<keyword evidence="1" id="KW-0732">Signal</keyword>
<feature type="signal peptide" evidence="1">
    <location>
        <begin position="1"/>
        <end position="21"/>
    </location>
</feature>
<dbReference type="AlphaFoldDB" id="A0A267DPL4"/>
<evidence type="ECO:0000313" key="2">
    <source>
        <dbReference type="EMBL" id="PAA50499.1"/>
    </source>
</evidence>
<protein>
    <recommendedName>
        <fullName evidence="4">UPAR/Ly6 domain-containing protein</fullName>
    </recommendedName>
</protein>
<accession>A0A267DPL4</accession>
<keyword evidence="3" id="KW-1185">Reference proteome</keyword>
<comment type="caution">
    <text evidence="2">The sequence shown here is derived from an EMBL/GenBank/DDBJ whole genome shotgun (WGS) entry which is preliminary data.</text>
</comment>
<evidence type="ECO:0000313" key="3">
    <source>
        <dbReference type="Proteomes" id="UP000215902"/>
    </source>
</evidence>
<dbReference type="OrthoDB" id="75169at2759"/>
<sequence>MSNFPAVLLVCLVMLARQAGALNCYVYNSMGFNGNGTSQDCGAMTHCVKYVRLYNGQTTYVKDCADNSNKCTDVQTTTTGTIESCSVCTAELCNFDVVVSTQTSTVPTTPSQTTTVPATPSSDADRIQKNQAAPATAAAAAAAAVAAAAARLLIGF</sequence>